<dbReference type="InterPro" id="IPR001764">
    <property type="entry name" value="Glyco_hydro_3_N"/>
</dbReference>
<dbReference type="GO" id="GO:0008422">
    <property type="term" value="F:beta-glucosidase activity"/>
    <property type="evidence" value="ECO:0007669"/>
    <property type="project" value="UniProtKB-EC"/>
</dbReference>
<evidence type="ECO:0000256" key="5">
    <source>
        <dbReference type="ARBA" id="ARBA00022801"/>
    </source>
</evidence>
<comment type="caution">
    <text evidence="13">The sequence shown here is derived from an EMBL/GenBank/DDBJ whole genome shotgun (WGS) entry which is preliminary data.</text>
</comment>
<dbReference type="OrthoDB" id="9781691at2"/>
<feature type="chain" id="PRO_5004197830" description="beta-glucosidase" evidence="11">
    <location>
        <begin position="20"/>
        <end position="771"/>
    </location>
</feature>
<evidence type="ECO:0000256" key="6">
    <source>
        <dbReference type="ARBA" id="ARBA00023295"/>
    </source>
</evidence>
<dbReference type="PANTHER" id="PTHR30620">
    <property type="entry name" value="PERIPLASMIC BETA-GLUCOSIDASE-RELATED"/>
    <property type="match status" value="1"/>
</dbReference>
<dbReference type="InterPro" id="IPR013783">
    <property type="entry name" value="Ig-like_fold"/>
</dbReference>
<dbReference type="AlphaFoldDB" id="Q1YTH0"/>
<gene>
    <name evidence="13" type="ORF">GB2207_01897</name>
</gene>
<comment type="catalytic activity">
    <reaction evidence="1">
        <text>Hydrolysis of terminal, non-reducing beta-D-glucosyl residues with release of beta-D-glucose.</text>
        <dbReference type="EC" id="3.2.1.21"/>
    </reaction>
</comment>
<dbReference type="FunFam" id="2.60.40.10:FF:000495">
    <property type="entry name" value="Periplasmic beta-glucosidase"/>
    <property type="match status" value="1"/>
</dbReference>
<feature type="domain" description="Fibronectin type III-like" evidence="12">
    <location>
        <begin position="688"/>
        <end position="757"/>
    </location>
</feature>
<evidence type="ECO:0000256" key="7">
    <source>
        <dbReference type="ARBA" id="ARBA00031448"/>
    </source>
</evidence>
<evidence type="ECO:0000256" key="11">
    <source>
        <dbReference type="SAM" id="SignalP"/>
    </source>
</evidence>
<dbReference type="InterPro" id="IPR036962">
    <property type="entry name" value="Glyco_hydro_3_N_sf"/>
</dbReference>
<protein>
    <recommendedName>
        <fullName evidence="3">beta-glucosidase</fullName>
        <ecNumber evidence="3">3.2.1.21</ecNumber>
    </recommendedName>
    <alternativeName>
        <fullName evidence="9">Beta-D-glucoside glucohydrolase</fullName>
    </alternativeName>
    <alternativeName>
        <fullName evidence="7">Cellobiase</fullName>
    </alternativeName>
    <alternativeName>
        <fullName evidence="8">Gentiobiase</fullName>
    </alternativeName>
</protein>
<organism evidence="13 14">
    <name type="scientific">gamma proteobacterium HTCC2207</name>
    <dbReference type="NCBI Taxonomy" id="314287"/>
    <lineage>
        <taxon>Bacteria</taxon>
        <taxon>Pseudomonadati</taxon>
        <taxon>Pseudomonadota</taxon>
        <taxon>Gammaproteobacteria</taxon>
        <taxon>Cellvibrionales</taxon>
        <taxon>Porticoccaceae</taxon>
        <taxon>SAR92 clade</taxon>
    </lineage>
</organism>
<reference evidence="13 14" key="1">
    <citation type="submission" date="2006-03" db="EMBL/GenBank/DDBJ databases">
        <authorList>
            <person name="Giovannoni S.J."/>
            <person name="Cho J.-C."/>
            <person name="Ferriera S."/>
            <person name="Johnson J."/>
            <person name="Kravitz S."/>
            <person name="Halpern A."/>
            <person name="Remington K."/>
            <person name="Beeson K."/>
            <person name="Tran B."/>
            <person name="Rogers Y.-H."/>
            <person name="Friedman R."/>
            <person name="Venter J.C."/>
        </authorList>
    </citation>
    <scope>NUCLEOTIDE SEQUENCE [LARGE SCALE GENOMIC DNA]</scope>
    <source>
        <strain evidence="13 14">HTCC2207</strain>
    </source>
</reference>
<dbReference type="Gene3D" id="3.40.50.1700">
    <property type="entry name" value="Glycoside hydrolase family 3 C-terminal domain"/>
    <property type="match status" value="1"/>
</dbReference>
<dbReference type="InterPro" id="IPR019800">
    <property type="entry name" value="Glyco_hydro_3_AS"/>
</dbReference>
<evidence type="ECO:0000256" key="4">
    <source>
        <dbReference type="ARBA" id="ARBA00022729"/>
    </source>
</evidence>
<dbReference type="eggNOG" id="COG1472">
    <property type="taxonomic scope" value="Bacteria"/>
</dbReference>
<sequence length="771" mass="84838">MKKLLLSFTGLLISTVSLTSISSELLPAYLDASLTPEQRVADLLPRMTLEEKVGQMCQYVGIDHTAESEQQMSIDDLAKSDAQGFYPDLHSSQIPAFIETGKVGSFLHVLTASEANLLQRHAAQSRLGIPLLIGIDAIHGNAMVSGSTVYPAPLSMASSWNLGLVKQASIETAREMRATGSHWSFTPNVDIARDPRWGRVGETFGEDPFLVAEMGVATIEGLQQRDFDGPQKVIANAKHWVAGGDPINGINLSPMDVSERSLRQDFFPPFKRAVDAGVFTFMAAHNEINGEPAHGSRYLLNDVLREEWGFKGFVVSDWMDIERLHTFHRVANSQKEAVYQTVHAGMDMHMHGPDFLEPLVELVNEGRLSEARIDESVGPMLLAKFRLGLFENPYVDESQIEQSVFTAAHQQTALEMARQAIVLLTNNDNILPLQKNSRVFVTGPNADNHTILGDWVLEQPENNVTTVLEGLRAVAASPKNIDFYDVGKQVKNLSTEDILAAAKRASQSQVAVVVVGENPLRYDKKGKTSGENVARSSINLIGRQLELVQAIHATGTPVIVVLVNGRPIAEPWVVDNSAAVIEAWEPGAMGGQALAEIIYGVTNPSGKLPITVPYSIGHTQAIYNHKPSAYKHKYADAPTRNLFEFGYGLSYTEFAFSPPVLDKKSIQKTENTNLSVTVTNSGDRAGYETVQLYVRDNYSEITRPVKELKGFEKIYLQAGESKRVSFTLEPEMLAYYNRAMEWVVEPGAFTLMVGSSSRGADLKSIQLRVKD</sequence>
<comment type="similarity">
    <text evidence="2 10">Belongs to the glycosyl hydrolase 3 family.</text>
</comment>
<dbReference type="PROSITE" id="PS00775">
    <property type="entry name" value="GLYCOSYL_HYDROL_F3"/>
    <property type="match status" value="1"/>
</dbReference>
<keyword evidence="14" id="KW-1185">Reference proteome</keyword>
<evidence type="ECO:0000256" key="8">
    <source>
        <dbReference type="ARBA" id="ARBA00032194"/>
    </source>
</evidence>
<dbReference type="Pfam" id="PF00933">
    <property type="entry name" value="Glyco_hydro_3"/>
    <property type="match status" value="1"/>
</dbReference>
<dbReference type="InterPro" id="IPR051915">
    <property type="entry name" value="Cellulose_Degrad_GH3"/>
</dbReference>
<dbReference type="Gene3D" id="2.60.40.10">
    <property type="entry name" value="Immunoglobulins"/>
    <property type="match status" value="1"/>
</dbReference>
<dbReference type="SUPFAM" id="SSF51445">
    <property type="entry name" value="(Trans)glycosidases"/>
    <property type="match status" value="1"/>
</dbReference>
<keyword evidence="5 10" id="KW-0378">Hydrolase</keyword>
<keyword evidence="6 10" id="KW-0326">Glycosidase</keyword>
<evidence type="ECO:0000256" key="3">
    <source>
        <dbReference type="ARBA" id="ARBA00012744"/>
    </source>
</evidence>
<dbReference type="EC" id="3.2.1.21" evidence="3"/>
<feature type="signal peptide" evidence="11">
    <location>
        <begin position="1"/>
        <end position="19"/>
    </location>
</feature>
<dbReference type="InterPro" id="IPR002772">
    <property type="entry name" value="Glyco_hydro_3_C"/>
</dbReference>
<evidence type="ECO:0000256" key="9">
    <source>
        <dbReference type="ARBA" id="ARBA00032594"/>
    </source>
</evidence>
<dbReference type="HOGENOM" id="CLU_004542_5_1_6"/>
<dbReference type="Pfam" id="PF01915">
    <property type="entry name" value="Glyco_hydro_3_C"/>
    <property type="match status" value="1"/>
</dbReference>
<dbReference type="SUPFAM" id="SSF52279">
    <property type="entry name" value="Beta-D-glucan exohydrolase, C-terminal domain"/>
    <property type="match status" value="1"/>
</dbReference>
<dbReference type="Gene3D" id="3.20.20.300">
    <property type="entry name" value="Glycoside hydrolase, family 3, N-terminal domain"/>
    <property type="match status" value="1"/>
</dbReference>
<evidence type="ECO:0000259" key="12">
    <source>
        <dbReference type="SMART" id="SM01217"/>
    </source>
</evidence>
<dbReference type="Pfam" id="PF14310">
    <property type="entry name" value="Fn3-like"/>
    <property type="match status" value="1"/>
</dbReference>
<name>Q1YTH0_9GAMM</name>
<proteinExistence type="inferred from homology"/>
<evidence type="ECO:0000256" key="1">
    <source>
        <dbReference type="ARBA" id="ARBA00000448"/>
    </source>
</evidence>
<dbReference type="InterPro" id="IPR036881">
    <property type="entry name" value="Glyco_hydro_3_C_sf"/>
</dbReference>
<evidence type="ECO:0000256" key="2">
    <source>
        <dbReference type="ARBA" id="ARBA00005336"/>
    </source>
</evidence>
<accession>Q1YTH0</accession>
<dbReference type="PANTHER" id="PTHR30620:SF16">
    <property type="entry name" value="LYSOSOMAL BETA GLUCOSIDASE"/>
    <property type="match status" value="1"/>
</dbReference>
<dbReference type="GO" id="GO:0009251">
    <property type="term" value="P:glucan catabolic process"/>
    <property type="evidence" value="ECO:0007669"/>
    <property type="project" value="TreeGrafter"/>
</dbReference>
<evidence type="ECO:0000256" key="10">
    <source>
        <dbReference type="RuleBase" id="RU361161"/>
    </source>
</evidence>
<dbReference type="SMART" id="SM01217">
    <property type="entry name" value="Fn3_like"/>
    <property type="match status" value="1"/>
</dbReference>
<evidence type="ECO:0000313" key="14">
    <source>
        <dbReference type="Proteomes" id="UP000005555"/>
    </source>
</evidence>
<dbReference type="InterPro" id="IPR026891">
    <property type="entry name" value="Fn3-like"/>
</dbReference>
<evidence type="ECO:0000313" key="13">
    <source>
        <dbReference type="EMBL" id="EAS47517.1"/>
    </source>
</evidence>
<dbReference type="STRING" id="314287.GB2207_01897"/>
<dbReference type="PRINTS" id="PR00133">
    <property type="entry name" value="GLHYDRLASE3"/>
</dbReference>
<dbReference type="EMBL" id="AAPI01000002">
    <property type="protein sequence ID" value="EAS47517.1"/>
    <property type="molecule type" value="Genomic_DNA"/>
</dbReference>
<dbReference type="InterPro" id="IPR017853">
    <property type="entry name" value="GH"/>
</dbReference>
<keyword evidence="4 11" id="KW-0732">Signal</keyword>
<dbReference type="Proteomes" id="UP000005555">
    <property type="component" value="Unassembled WGS sequence"/>
</dbReference>